<gene>
    <name evidence="7" type="ORF">ACFYKX_13775</name>
</gene>
<dbReference type="PRINTS" id="PR00207">
    <property type="entry name" value="FLAGELLIN"/>
</dbReference>
<dbReference type="Pfam" id="PF00700">
    <property type="entry name" value="Flagellin_C"/>
    <property type="match status" value="1"/>
</dbReference>
<dbReference type="InterPro" id="IPR001029">
    <property type="entry name" value="Flagellin_N"/>
</dbReference>
<dbReference type="Proteomes" id="UP001601059">
    <property type="component" value="Unassembled WGS sequence"/>
</dbReference>
<organism evidence="7 8">
    <name type="scientific">Cytobacillus spartinae</name>
    <dbReference type="NCBI Taxonomy" id="3299023"/>
    <lineage>
        <taxon>Bacteria</taxon>
        <taxon>Bacillati</taxon>
        <taxon>Bacillota</taxon>
        <taxon>Bacilli</taxon>
        <taxon>Bacillales</taxon>
        <taxon>Bacillaceae</taxon>
        <taxon>Cytobacillus</taxon>
    </lineage>
</organism>
<keyword evidence="7" id="KW-0966">Cell projection</keyword>
<feature type="domain" description="Flagellin C-terminal" evidence="6">
    <location>
        <begin position="517"/>
        <end position="602"/>
    </location>
</feature>
<comment type="function">
    <text evidence="4">Flagellin is the subunit protein which polymerizes to form the filaments of bacterial flagella.</text>
</comment>
<dbReference type="Gene3D" id="6.10.10.10">
    <property type="entry name" value="Flagellar export chaperone, C-terminal domain"/>
    <property type="match status" value="1"/>
</dbReference>
<keyword evidence="7" id="KW-0969">Cilium</keyword>
<evidence type="ECO:0000256" key="4">
    <source>
        <dbReference type="RuleBase" id="RU362073"/>
    </source>
</evidence>
<proteinExistence type="inferred from homology"/>
<evidence type="ECO:0000259" key="6">
    <source>
        <dbReference type="Pfam" id="PF00700"/>
    </source>
</evidence>
<accession>A0ABW6KBP7</accession>
<dbReference type="Gene3D" id="1.20.1330.10">
    <property type="entry name" value="f41 fragment of flagellin, N-terminal domain"/>
    <property type="match status" value="2"/>
</dbReference>
<dbReference type="InterPro" id="IPR046358">
    <property type="entry name" value="Flagellin_C"/>
</dbReference>
<evidence type="ECO:0000313" key="8">
    <source>
        <dbReference type="Proteomes" id="UP001601059"/>
    </source>
</evidence>
<dbReference type="PANTHER" id="PTHR42792:SF2">
    <property type="entry name" value="FLAGELLIN"/>
    <property type="match status" value="1"/>
</dbReference>
<dbReference type="Pfam" id="PF00669">
    <property type="entry name" value="Flagellin_N"/>
    <property type="match status" value="1"/>
</dbReference>
<dbReference type="Gene3D" id="3.30.70.2120">
    <property type="match status" value="1"/>
</dbReference>
<evidence type="ECO:0000256" key="3">
    <source>
        <dbReference type="ARBA" id="ARBA00023143"/>
    </source>
</evidence>
<keyword evidence="7" id="KW-0282">Flagellum</keyword>
<keyword evidence="8" id="KW-1185">Reference proteome</keyword>
<dbReference type="InterPro" id="IPR042187">
    <property type="entry name" value="Flagellin_C_sub2"/>
</dbReference>
<reference evidence="7 8" key="1">
    <citation type="submission" date="2024-08" db="EMBL/GenBank/DDBJ databases">
        <title>Two novel Cytobacillus novel species.</title>
        <authorList>
            <person name="Liu G."/>
        </authorList>
    </citation>
    <scope>NUCLEOTIDE SEQUENCE [LARGE SCALE GENOMIC DNA]</scope>
    <source>
        <strain evidence="7 8">FJAT-54145</strain>
    </source>
</reference>
<evidence type="ECO:0000256" key="1">
    <source>
        <dbReference type="ARBA" id="ARBA00005709"/>
    </source>
</evidence>
<evidence type="ECO:0000256" key="2">
    <source>
        <dbReference type="ARBA" id="ARBA00020110"/>
    </source>
</evidence>
<keyword evidence="4" id="KW-0964">Secreted</keyword>
<protein>
    <recommendedName>
        <fullName evidence="2 4">Flagellin</fullName>
    </recommendedName>
</protein>
<comment type="subcellular location">
    <subcellularLocation>
        <location evidence="4">Secreted</location>
    </subcellularLocation>
    <subcellularLocation>
        <location evidence="4">Bacterial flagellum</location>
    </subcellularLocation>
</comment>
<dbReference type="InterPro" id="IPR001492">
    <property type="entry name" value="Flagellin"/>
</dbReference>
<dbReference type="PANTHER" id="PTHR42792">
    <property type="entry name" value="FLAGELLIN"/>
    <property type="match status" value="1"/>
</dbReference>
<keyword evidence="3 4" id="KW-0975">Bacterial flagellum</keyword>
<feature type="domain" description="Flagellin N-terminal" evidence="5">
    <location>
        <begin position="3"/>
        <end position="138"/>
    </location>
</feature>
<dbReference type="RefSeq" id="WP_389361637.1">
    <property type="nucleotide sequence ID" value="NZ_JBIACK010000006.1"/>
</dbReference>
<evidence type="ECO:0000259" key="5">
    <source>
        <dbReference type="Pfam" id="PF00669"/>
    </source>
</evidence>
<comment type="caution">
    <text evidence="7">The sequence shown here is derived from an EMBL/GenBank/DDBJ whole genome shotgun (WGS) entry which is preliminary data.</text>
</comment>
<evidence type="ECO:0000313" key="7">
    <source>
        <dbReference type="EMBL" id="MFE8701668.1"/>
    </source>
</evidence>
<dbReference type="SUPFAM" id="SSF64518">
    <property type="entry name" value="Phase 1 flagellin"/>
    <property type="match status" value="1"/>
</dbReference>
<comment type="similarity">
    <text evidence="1 4">Belongs to the bacterial flagellin family.</text>
</comment>
<sequence>MRINHNIQALNAYRNLATNQSSTSKNLEKLSSGLRINRASDDAAGLAISEKMRSQIRGLQQAERNSLDAVSLIQTAEGALGSMHDILQRMRELAVQSSNGTNTDEDRSAIQSEIDQLTLELDRISDHTQFNKKALLSGDAGGRPFVEASDSAITYDMSVPNSNTWKGIVTAAPTEKASIELQFDYAFGSQTATAIDGKRFTINGKVYEIDAAGGTAGISNTSHIAVNIATWGSGSEAAVKGNIDRLMQTLATAINANDSTFNISGADITTPDTGINTGDSTFDAPGKLLIQSRNPMSVAEANQIQVSSTAANVKYFNPLDSTEITSATKTLVGNPDAATANQFNLTFSEIPKDGDTLRVDNLNITFVDTLSTPSVNEVLVSGNRSLEDVLTDVTTLIANAPLNSKTAVNSYSVVGGNTLVLSTRKTDDNGSFGIANGLEVQFKDNDYTANLGKSLKLSIQSGANNEESMDVEINVMDTATLGLARDINHQNGGTFLPGNNAIAGVDVSTESAAKLAIDIIDQAITKVSNERSKLGAYQNRLEHTISNLTMTNENLTAAESRIRDVDMALEMSAFTKNNILNQSAQAMLAQANQFPQGILQLLQ</sequence>
<name>A0ABW6KBP7_9BACI</name>
<dbReference type="EMBL" id="JBIACK010000006">
    <property type="protein sequence ID" value="MFE8701668.1"/>
    <property type="molecule type" value="Genomic_DNA"/>
</dbReference>